<feature type="domain" description="Bacterial bifunctional deaminase-reductase C-terminal" evidence="1">
    <location>
        <begin position="18"/>
        <end position="184"/>
    </location>
</feature>
<name>A0ABT6NZS3_9BACT</name>
<dbReference type="PANTHER" id="PTHR38011:SF2">
    <property type="entry name" value="BIFUNCTIONAL DEAMINASE-REDUCTASE DOMAIN PROTEIN"/>
    <property type="match status" value="1"/>
</dbReference>
<dbReference type="EMBL" id="JARZHI010000032">
    <property type="protein sequence ID" value="MDI1433637.1"/>
    <property type="molecule type" value="Genomic_DNA"/>
</dbReference>
<evidence type="ECO:0000259" key="1">
    <source>
        <dbReference type="Pfam" id="PF01872"/>
    </source>
</evidence>
<dbReference type="InterPro" id="IPR002734">
    <property type="entry name" value="RibDG_C"/>
</dbReference>
<dbReference type="PANTHER" id="PTHR38011">
    <property type="entry name" value="DIHYDROFOLATE REDUCTASE FAMILY PROTEIN (AFU_ORTHOLOGUE AFUA_8G06820)"/>
    <property type="match status" value="1"/>
</dbReference>
<evidence type="ECO:0000313" key="2">
    <source>
        <dbReference type="EMBL" id="MDI1433637.1"/>
    </source>
</evidence>
<protein>
    <submittedName>
        <fullName evidence="2">Dihydrofolate reductase family protein</fullName>
    </submittedName>
</protein>
<dbReference type="Pfam" id="PF01872">
    <property type="entry name" value="RibD_C"/>
    <property type="match status" value="1"/>
</dbReference>
<dbReference type="InterPro" id="IPR050765">
    <property type="entry name" value="Riboflavin_Biosynth_HTPR"/>
</dbReference>
<keyword evidence="3" id="KW-1185">Reference proteome</keyword>
<gene>
    <name evidence="2" type="ORF">QHF89_29330</name>
</gene>
<dbReference type="SUPFAM" id="SSF53597">
    <property type="entry name" value="Dihydrofolate reductase-like"/>
    <property type="match status" value="1"/>
</dbReference>
<dbReference type="Gene3D" id="3.40.430.10">
    <property type="entry name" value="Dihydrofolate Reductase, subunit A"/>
    <property type="match status" value="1"/>
</dbReference>
<dbReference type="InterPro" id="IPR024072">
    <property type="entry name" value="DHFR-like_dom_sf"/>
</dbReference>
<sequence>MPARPWYISAMGLLTFGLNVTLDGCCDHREGIADDELHDYFTELMDAAGAMLWGRVTYELMESAWPAVARDENAPRATREWARKLEAKPKYVVSASRRDFPWSNTFRVEGDLHEAVRQLKEKTPQGVLVGSPTLSAALERLGLIDEYRLVLHPVLTGHGPTLFQGLESSRRLELVSTKPLKSGALALHYRRREG</sequence>
<evidence type="ECO:0000313" key="3">
    <source>
        <dbReference type="Proteomes" id="UP001160301"/>
    </source>
</evidence>
<reference evidence="2 3" key="1">
    <citation type="submission" date="2023-04" db="EMBL/GenBank/DDBJ databases">
        <title>The genome sequence of Polyangium sorediatum DSM14670.</title>
        <authorList>
            <person name="Zhang X."/>
        </authorList>
    </citation>
    <scope>NUCLEOTIDE SEQUENCE [LARGE SCALE GENOMIC DNA]</scope>
    <source>
        <strain evidence="2 3">DSM 14670</strain>
    </source>
</reference>
<comment type="caution">
    <text evidence="2">The sequence shown here is derived from an EMBL/GenBank/DDBJ whole genome shotgun (WGS) entry which is preliminary data.</text>
</comment>
<accession>A0ABT6NZS3</accession>
<organism evidence="2 3">
    <name type="scientific">Polyangium sorediatum</name>
    <dbReference type="NCBI Taxonomy" id="889274"/>
    <lineage>
        <taxon>Bacteria</taxon>
        <taxon>Pseudomonadati</taxon>
        <taxon>Myxococcota</taxon>
        <taxon>Polyangia</taxon>
        <taxon>Polyangiales</taxon>
        <taxon>Polyangiaceae</taxon>
        <taxon>Polyangium</taxon>
    </lineage>
</organism>
<dbReference type="Proteomes" id="UP001160301">
    <property type="component" value="Unassembled WGS sequence"/>
</dbReference>
<proteinExistence type="predicted"/>